<dbReference type="InterPro" id="IPR028082">
    <property type="entry name" value="Peripla_BP_I"/>
</dbReference>
<evidence type="ECO:0000313" key="6">
    <source>
        <dbReference type="EMBL" id="GAO38145.1"/>
    </source>
</evidence>
<dbReference type="RefSeq" id="WP_052733716.1">
    <property type="nucleotide sequence ID" value="NZ_BBWU01000006.1"/>
</dbReference>
<evidence type="ECO:0000313" key="7">
    <source>
        <dbReference type="Proteomes" id="UP000033202"/>
    </source>
</evidence>
<evidence type="ECO:0000256" key="2">
    <source>
        <dbReference type="ARBA" id="ARBA00022729"/>
    </source>
</evidence>
<evidence type="ECO:0000259" key="5">
    <source>
        <dbReference type="Pfam" id="PF13458"/>
    </source>
</evidence>
<dbReference type="Gene3D" id="3.40.50.2300">
    <property type="match status" value="2"/>
</dbReference>
<evidence type="ECO:0000256" key="1">
    <source>
        <dbReference type="ARBA" id="ARBA00010062"/>
    </source>
</evidence>
<keyword evidence="3" id="KW-0029">Amino-acid transport</keyword>
<dbReference type="AlphaFoldDB" id="A0A0E9MLY0"/>
<dbReference type="PANTHER" id="PTHR30483">
    <property type="entry name" value="LEUCINE-SPECIFIC-BINDING PROTEIN"/>
    <property type="match status" value="1"/>
</dbReference>
<dbReference type="InterPro" id="IPR028081">
    <property type="entry name" value="Leu-bd"/>
</dbReference>
<feature type="region of interest" description="Disordered" evidence="4">
    <location>
        <begin position="34"/>
        <end position="60"/>
    </location>
</feature>
<organism evidence="6 7">
    <name type="scientific">Sphingomonas changbaiensis NBRC 104936</name>
    <dbReference type="NCBI Taxonomy" id="1219043"/>
    <lineage>
        <taxon>Bacteria</taxon>
        <taxon>Pseudomonadati</taxon>
        <taxon>Pseudomonadota</taxon>
        <taxon>Alphaproteobacteria</taxon>
        <taxon>Sphingomonadales</taxon>
        <taxon>Sphingomonadaceae</taxon>
        <taxon>Sphingomonas</taxon>
    </lineage>
</organism>
<dbReference type="Proteomes" id="UP000033202">
    <property type="component" value="Unassembled WGS sequence"/>
</dbReference>
<comment type="caution">
    <text evidence="6">The sequence shown here is derived from an EMBL/GenBank/DDBJ whole genome shotgun (WGS) entry which is preliminary data.</text>
</comment>
<feature type="domain" description="Leucine-binding protein" evidence="5">
    <location>
        <begin position="66"/>
        <end position="381"/>
    </location>
</feature>
<dbReference type="InterPro" id="IPR051010">
    <property type="entry name" value="BCAA_transport"/>
</dbReference>
<protein>
    <recommendedName>
        <fullName evidence="5">Leucine-binding protein domain-containing protein</fullName>
    </recommendedName>
</protein>
<accession>A0A0E9MLY0</accession>
<gene>
    <name evidence="6" type="ORF">SCH01S_06_00090</name>
</gene>
<feature type="compositionally biased region" description="Pro residues" evidence="4">
    <location>
        <begin position="39"/>
        <end position="56"/>
    </location>
</feature>
<comment type="similarity">
    <text evidence="1">Belongs to the leucine-binding protein family.</text>
</comment>
<name>A0A0E9MLY0_9SPHN</name>
<evidence type="ECO:0000256" key="3">
    <source>
        <dbReference type="ARBA" id="ARBA00022970"/>
    </source>
</evidence>
<dbReference type="PANTHER" id="PTHR30483:SF6">
    <property type="entry name" value="PERIPLASMIC BINDING PROTEIN OF ABC TRANSPORTER FOR NATURAL AMINO ACIDS"/>
    <property type="match status" value="1"/>
</dbReference>
<dbReference type="GO" id="GO:0006865">
    <property type="term" value="P:amino acid transport"/>
    <property type="evidence" value="ECO:0007669"/>
    <property type="project" value="UniProtKB-KW"/>
</dbReference>
<dbReference type="CDD" id="cd06339">
    <property type="entry name" value="PBP1_YraM_LppC_lipoprotein-like"/>
    <property type="match status" value="1"/>
</dbReference>
<keyword evidence="3" id="KW-0813">Transport</keyword>
<dbReference type="Pfam" id="PF13458">
    <property type="entry name" value="Peripla_BP_6"/>
    <property type="match status" value="1"/>
</dbReference>
<dbReference type="EMBL" id="BBWU01000006">
    <property type="protein sequence ID" value="GAO38145.1"/>
    <property type="molecule type" value="Genomic_DNA"/>
</dbReference>
<reference evidence="6 7" key="1">
    <citation type="submission" date="2015-04" db="EMBL/GenBank/DDBJ databases">
        <title>Whole genome shotgun sequence of Sphingomonas changbaiensis NBRC 104936.</title>
        <authorList>
            <person name="Katano-Makiyama Y."/>
            <person name="Hosoyama A."/>
            <person name="Hashimoto M."/>
            <person name="Noguchi M."/>
            <person name="Tsuchikane K."/>
            <person name="Ohji S."/>
            <person name="Yamazoe A."/>
            <person name="Ichikawa N."/>
            <person name="Kimura A."/>
            <person name="Fujita N."/>
        </authorList>
    </citation>
    <scope>NUCLEOTIDE SEQUENCE [LARGE SCALE GENOMIC DNA]</scope>
    <source>
        <strain evidence="6 7">NBRC 104936</strain>
    </source>
</reference>
<keyword evidence="7" id="KW-1185">Reference proteome</keyword>
<dbReference type="SUPFAM" id="SSF53822">
    <property type="entry name" value="Periplasmic binding protein-like I"/>
    <property type="match status" value="1"/>
</dbReference>
<dbReference type="STRING" id="1219043.SCH01S_06_00090"/>
<evidence type="ECO:0000256" key="4">
    <source>
        <dbReference type="SAM" id="MobiDB-lite"/>
    </source>
</evidence>
<dbReference type="OrthoDB" id="7210494at2"/>
<keyword evidence="2" id="KW-0732">Signal</keyword>
<proteinExistence type="inferred from homology"/>
<sequence length="396" mass="41459">MAEAATAPQLWVRRVTRFGAFAGLMALAACVSGPRRGTAPPPPPPPAVETPRPVGPELPEDQNRHRIALLVPLSGPNGGVGQSIANAANLAVLDTGGKRIRITFYDTATGAAAAANRAVGEGNKVILGPLLADDVRLVAPIAQRAHVPVISFSNDTSVAGNGAFIMGYTPAESIDRVVRFARSKGMAKFAGLAPAGTYGQRAANVFLRSVESAGGQVVSLQSYDRSKGGVAAAIAKIDSASPYDAVLIADNARNAAGAVTLLRKDAPNAKVLGTELWNTENGIAGMTSLHGAWFASVSDNLYRQLAAKYRLRYGSAPYRISSMGYDAVLLVSRIAQDWRVGSDFPMARLMDEGGFTGIDGPFRFRRDGIVERALEVQQVGPGGLTVVSPPPAKFGE</sequence>